<sequence length="22" mass="2722">MFVVLIEKIDRDRHLHCVDKVR</sequence>
<protein>
    <submittedName>
        <fullName evidence="1">Uncharacterized protein</fullName>
    </submittedName>
</protein>
<reference evidence="1" key="1">
    <citation type="submission" date="2018-05" db="EMBL/GenBank/DDBJ databases">
        <authorList>
            <person name="Lanie J.A."/>
            <person name="Ng W.-L."/>
            <person name="Kazmierczak K.M."/>
            <person name="Andrzejewski T.M."/>
            <person name="Davidsen T.M."/>
            <person name="Wayne K.J."/>
            <person name="Tettelin H."/>
            <person name="Glass J.I."/>
            <person name="Rusch D."/>
            <person name="Podicherti R."/>
            <person name="Tsui H.-C.T."/>
            <person name="Winkler M.E."/>
        </authorList>
    </citation>
    <scope>NUCLEOTIDE SEQUENCE</scope>
</reference>
<organism evidence="1">
    <name type="scientific">marine metagenome</name>
    <dbReference type="NCBI Taxonomy" id="408172"/>
    <lineage>
        <taxon>unclassified sequences</taxon>
        <taxon>metagenomes</taxon>
        <taxon>ecological metagenomes</taxon>
    </lineage>
</organism>
<gene>
    <name evidence="1" type="ORF">METZ01_LOCUS179251</name>
</gene>
<evidence type="ECO:0000313" key="1">
    <source>
        <dbReference type="EMBL" id="SVB26397.1"/>
    </source>
</evidence>
<proteinExistence type="predicted"/>
<dbReference type="AlphaFoldDB" id="A0A382CM71"/>
<dbReference type="EMBL" id="UINC01034880">
    <property type="protein sequence ID" value="SVB26397.1"/>
    <property type="molecule type" value="Genomic_DNA"/>
</dbReference>
<name>A0A382CM71_9ZZZZ</name>
<accession>A0A382CM71</accession>